<dbReference type="Proteomes" id="UP000032279">
    <property type="component" value="Unassembled WGS sequence"/>
</dbReference>
<gene>
    <name evidence="2" type="primary">rnhH</name>
    <name evidence="2" type="ORF">WDC_0359</name>
</gene>
<dbReference type="InterPro" id="IPR036397">
    <property type="entry name" value="RNaseH_sf"/>
</dbReference>
<proteinExistence type="predicted"/>
<organism evidence="2 3">
    <name type="scientific">Paucilactobacillus wasatchensis</name>
    <dbReference type="NCBI Taxonomy" id="1335616"/>
    <lineage>
        <taxon>Bacteria</taxon>
        <taxon>Bacillati</taxon>
        <taxon>Bacillota</taxon>
        <taxon>Bacilli</taxon>
        <taxon>Lactobacillales</taxon>
        <taxon>Lactobacillaceae</taxon>
        <taxon>Paucilactobacillus</taxon>
    </lineage>
</organism>
<reference evidence="2 3" key="1">
    <citation type="submission" date="2013-08" db="EMBL/GenBank/DDBJ databases">
        <title>Lactobacillus wasatchii sp. WDC04, a late gas producing bacteria isolated from aged chedder cheese.</title>
        <authorList>
            <person name="Oberg C.J."/>
            <person name="Culumber M."/>
            <person name="McMahon D.J."/>
            <person name="Broadbent J.R."/>
            <person name="Oberg T.S."/>
            <person name="Ortaki F."/>
        </authorList>
    </citation>
    <scope>NUCLEOTIDE SEQUENCE [LARGE SCALE GENOMIC DNA]</scope>
    <source>
        <strain evidence="2 3">WDC04</strain>
    </source>
</reference>
<dbReference type="PROSITE" id="PS50879">
    <property type="entry name" value="RNASE_H_1"/>
    <property type="match status" value="1"/>
</dbReference>
<accession>A0A0D1A863</accession>
<dbReference type="EMBL" id="AWTT01000005">
    <property type="protein sequence ID" value="KIS04020.1"/>
    <property type="molecule type" value="Genomic_DNA"/>
</dbReference>
<dbReference type="GO" id="GO:0003676">
    <property type="term" value="F:nucleic acid binding"/>
    <property type="evidence" value="ECO:0007669"/>
    <property type="project" value="InterPro"/>
</dbReference>
<name>A0A0D1A863_9LACO</name>
<keyword evidence="3" id="KW-1185">Reference proteome</keyword>
<evidence type="ECO:0000259" key="1">
    <source>
        <dbReference type="PROSITE" id="PS50879"/>
    </source>
</evidence>
<comment type="caution">
    <text evidence="2">The sequence shown here is derived from an EMBL/GenBank/DDBJ whole genome shotgun (WGS) entry which is preliminary data.</text>
</comment>
<dbReference type="Pfam" id="PF00075">
    <property type="entry name" value="RNase_H"/>
    <property type="match status" value="1"/>
</dbReference>
<dbReference type="OrthoDB" id="7845843at2"/>
<evidence type="ECO:0000313" key="3">
    <source>
        <dbReference type="Proteomes" id="UP000032279"/>
    </source>
</evidence>
<dbReference type="GO" id="GO:0004523">
    <property type="term" value="F:RNA-DNA hybrid ribonuclease activity"/>
    <property type="evidence" value="ECO:0007669"/>
    <property type="project" value="InterPro"/>
</dbReference>
<dbReference type="InterPro" id="IPR002156">
    <property type="entry name" value="RNaseH_domain"/>
</dbReference>
<dbReference type="SUPFAM" id="SSF53098">
    <property type="entry name" value="Ribonuclease H-like"/>
    <property type="match status" value="1"/>
</dbReference>
<dbReference type="PATRIC" id="fig|1335616.4.peg.359"/>
<dbReference type="STRING" id="1335616.WDC_0359"/>
<feature type="domain" description="RNase H type-1" evidence="1">
    <location>
        <begin position="1"/>
        <end position="127"/>
    </location>
</feature>
<dbReference type="RefSeq" id="WP_044010084.1">
    <property type="nucleotide sequence ID" value="NZ_AWTT01000005.1"/>
</dbReference>
<dbReference type="InterPro" id="IPR012337">
    <property type="entry name" value="RNaseH-like_sf"/>
</dbReference>
<dbReference type="AlphaFoldDB" id="A0A0D1A863"/>
<sequence>MLKLYTDAATRGNPGPTGLGALIIYEQNQIQLKDNLAMATTNHEGEFDAAIMGFKYLMEHFAATETILFYTDSRLVSDALGKNHSKKFTAQLQTLTEYLDYFALVVTRWVPEKQNQGAHQLANQALRALEDK</sequence>
<dbReference type="Gene3D" id="3.30.420.10">
    <property type="entry name" value="Ribonuclease H-like superfamily/Ribonuclease H"/>
    <property type="match status" value="1"/>
</dbReference>
<protein>
    <submittedName>
        <fullName evidence="2">RNase H</fullName>
    </submittedName>
</protein>
<evidence type="ECO:0000313" key="2">
    <source>
        <dbReference type="EMBL" id="KIS04020.1"/>
    </source>
</evidence>
<dbReference type="CDD" id="cd09279">
    <property type="entry name" value="RNase_HI_like"/>
    <property type="match status" value="1"/>
</dbReference>